<proteinExistence type="predicted"/>
<evidence type="ECO:0000256" key="1">
    <source>
        <dbReference type="SAM" id="MobiDB-lite"/>
    </source>
</evidence>
<feature type="compositionally biased region" description="Low complexity" evidence="1">
    <location>
        <begin position="242"/>
        <end position="251"/>
    </location>
</feature>
<dbReference type="RefSeq" id="WP_377573833.1">
    <property type="nucleotide sequence ID" value="NZ_JBHTKA010000001.1"/>
</dbReference>
<evidence type="ECO:0000313" key="2">
    <source>
        <dbReference type="EMBL" id="MFD0997964.1"/>
    </source>
</evidence>
<feature type="region of interest" description="Disordered" evidence="1">
    <location>
        <begin position="242"/>
        <end position="263"/>
    </location>
</feature>
<organism evidence="2 3">
    <name type="scientific">Ohtaekwangia kribbensis</name>
    <dbReference type="NCBI Taxonomy" id="688913"/>
    <lineage>
        <taxon>Bacteria</taxon>
        <taxon>Pseudomonadati</taxon>
        <taxon>Bacteroidota</taxon>
        <taxon>Cytophagia</taxon>
        <taxon>Cytophagales</taxon>
        <taxon>Fulvivirgaceae</taxon>
        <taxon>Ohtaekwangia</taxon>
    </lineage>
</organism>
<sequence>MNQLTKLTPAETLLIRSGPAAPLKDLLKYTLMDLLYKQVLEIEEMKLQTDLPNSFKTYRYIRIGKRFHEYTGLAHEHVFLSPFLQNNILKLLFDNAVRIGYENAGSQTRYVSMILKSYTLQDIVKRNWLQRLFGGFSYTSGGISTKAAIDFEFETLEKLVTAYRENKDQRILDNLKSIGGNIFLLASFDTTLAKEIEIELQQEFDRRASTDTSGCSTYWPTSSSSGCWSSFDSHSHSSSCSSDSGCSSGDSGCSGCGGCGGGD</sequence>
<accession>A0ABW3JVW6</accession>
<name>A0ABW3JVW6_9BACT</name>
<dbReference type="EMBL" id="JBHTKA010000001">
    <property type="protein sequence ID" value="MFD0997964.1"/>
    <property type="molecule type" value="Genomic_DNA"/>
</dbReference>
<protein>
    <submittedName>
        <fullName evidence="2">Uncharacterized protein</fullName>
    </submittedName>
</protein>
<evidence type="ECO:0000313" key="3">
    <source>
        <dbReference type="Proteomes" id="UP001597112"/>
    </source>
</evidence>
<dbReference type="Proteomes" id="UP001597112">
    <property type="component" value="Unassembled WGS sequence"/>
</dbReference>
<reference evidence="3" key="1">
    <citation type="journal article" date="2019" name="Int. J. Syst. Evol. Microbiol.">
        <title>The Global Catalogue of Microorganisms (GCM) 10K type strain sequencing project: providing services to taxonomists for standard genome sequencing and annotation.</title>
        <authorList>
            <consortium name="The Broad Institute Genomics Platform"/>
            <consortium name="The Broad Institute Genome Sequencing Center for Infectious Disease"/>
            <person name="Wu L."/>
            <person name="Ma J."/>
        </authorList>
    </citation>
    <scope>NUCLEOTIDE SEQUENCE [LARGE SCALE GENOMIC DNA]</scope>
    <source>
        <strain evidence="3">CCUG 58938</strain>
    </source>
</reference>
<gene>
    <name evidence="2" type="ORF">ACFQ21_01560</name>
</gene>
<comment type="caution">
    <text evidence="2">The sequence shown here is derived from an EMBL/GenBank/DDBJ whole genome shotgun (WGS) entry which is preliminary data.</text>
</comment>
<feature type="compositionally biased region" description="Gly residues" evidence="1">
    <location>
        <begin position="252"/>
        <end position="263"/>
    </location>
</feature>
<keyword evidence="3" id="KW-1185">Reference proteome</keyword>